<proteinExistence type="predicted"/>
<feature type="region of interest" description="Disordered" evidence="2">
    <location>
        <begin position="345"/>
        <end position="370"/>
    </location>
</feature>
<evidence type="ECO:0000313" key="6">
    <source>
        <dbReference type="Ensembl" id="ENSSFOP00015013721.2"/>
    </source>
</evidence>
<sequence>MPPYSLYPCLLFYCIGYLLGSVHRRCGGTIELVREKSGHIDYSLPPGNESEPRSRADPVRCTWLLRAPLERELRLLALSVSGGSRLCVASERGGGGDGGSDGEAVCASGSSSLFSGTGSTVVSWTSSNATVNWTQSVHVFFTDWNEARNSSEDMSEFWTVTNFTTFTATPSSETSGAPGGTAKPWSSPSSSAELRHKSRTYPTVRVGKQGAGHGTTVTAFQSSSSGPSPWLGPSLSAVSDKEMAPLPQEGRDNNPDTSVEALGVSDLSTTLSSMAESDGQAGDVAELHQNDSEVQDFRSEQKPPFVLQSSTHSSKYGAGAAQFVSSKGDSSITASSVHKIPPRSTLETFSQKVGRSSDATFTTDPLVDDHQDGVGMVHPSPSEDTPSEANTHIIFKSKFSPTNLSPGHSPEYHLTTMFGDDPKSSASVQNDNKHSLLNSLPSTVEPKAKELHSVSPSTPSSTLGLIHGLTGSTGSEKPLLGGSQTVTQQESFVKPKLEETTYPGNEVDQMVNKETYGSTKGFQTSTGTVDFPGFSTIKTRGSTEAEILKTSNPSVSGTDVTTLPDRTEDLSLIYVSKIFDNVTSEDTEAPLQSTHPVVPSGQTASNTPNANLDNTRTYGVTSFTDSEITSGTNVDQESTNVGKTDFHLSVPHSTTLHHSSMSPHYTETQTTLPEFSSSTSTDSHSPTSFSGTYMSDFSSFPRSSTNSAQIFDSSTSTLSLPTSGGSKAADYTVLSTGGPHVAPNTPEDEFRTLARSTTGVLLELTSSSSFASPSPTWNPDTSQEGTHTISGGHSEREGTYTEDATVAYSHTLPPMRTVTINSDSGGTVTDSTGGFPSISPGKEVSTVRASVSPSPNGTVVAPKVPEEVFTAVQGGMGGTRSEACPDCTASLPVLVSHTVTMTTSSTSQSSVSTTQQRTTDTPHFQHHPKMTSVAPTTVLDPVTTGRATGTASTNTPLDRTLTASRSPTKPLPGKVFVVEDQPAIIKEETVRLLLQIVLAPDDRGAGDAAHLDMSKEDAVAKVDSFLRRAPGFQDLRVSWTSDGAVVQSIATFGTAGALSWLGAPGALLEETGLREAVSQGLYVSGAKVENVTVGGLHSDLCPWLFLCPPGFRCALSGPGNASCTSLCHTDYCKNNGICTHHHGQLPACRCPVGEDFWFMGRQCDSQMTRQRLVGVCLGVLFCVAVLMGAVSFLVIRHFKAMLVQAKVDQTRSSYRRFNHFDELSGRFWLRSWPGSADSLDNPAFSHSDELLHLRALDRTCCYHDDTLSVVSTFHGSGTHLNTIYAHGAQYNWDLSDASINEFMADSGKASDLSVCSWPIEPIQWTPFPLLQQLGAHRPVRTSRPHSYCEGMELVDLEKTWTA</sequence>
<keyword evidence="3" id="KW-0472">Membrane</keyword>
<feature type="signal peptide" evidence="4">
    <location>
        <begin position="1"/>
        <end position="20"/>
    </location>
</feature>
<keyword evidence="3" id="KW-1133">Transmembrane helix</keyword>
<feature type="domain" description="EGF-like" evidence="5">
    <location>
        <begin position="1124"/>
        <end position="1164"/>
    </location>
</feature>
<feature type="region of interest" description="Disordered" evidence="2">
    <location>
        <begin position="945"/>
        <end position="966"/>
    </location>
</feature>
<dbReference type="GeneTree" id="ENSGT00960000187431"/>
<evidence type="ECO:0000259" key="5">
    <source>
        <dbReference type="PROSITE" id="PS50026"/>
    </source>
</evidence>
<feature type="compositionally biased region" description="Polar residues" evidence="2">
    <location>
        <begin position="777"/>
        <end position="791"/>
    </location>
</feature>
<dbReference type="PROSITE" id="PS50026">
    <property type="entry name" value="EGF_3"/>
    <property type="match status" value="1"/>
</dbReference>
<feature type="region of interest" description="Disordered" evidence="2">
    <location>
        <begin position="446"/>
        <end position="482"/>
    </location>
</feature>
<keyword evidence="3" id="KW-0812">Transmembrane</keyword>
<protein>
    <submittedName>
        <fullName evidence="6">Serine-rich adhesin for platelets-like</fullName>
    </submittedName>
</protein>
<feature type="region of interest" description="Disordered" evidence="2">
    <location>
        <begin position="903"/>
        <end position="929"/>
    </location>
</feature>
<evidence type="ECO:0000256" key="1">
    <source>
        <dbReference type="PROSITE-ProRule" id="PRU00076"/>
    </source>
</evidence>
<feature type="transmembrane region" description="Helical" evidence="3">
    <location>
        <begin position="1172"/>
        <end position="1195"/>
    </location>
</feature>
<feature type="compositionally biased region" description="Low complexity" evidence="2">
    <location>
        <begin position="903"/>
        <end position="921"/>
    </location>
</feature>
<keyword evidence="7" id="KW-1185">Reference proteome</keyword>
<feature type="region of interest" description="Disordered" evidence="2">
    <location>
        <begin position="628"/>
        <end position="647"/>
    </location>
</feature>
<reference evidence="6" key="2">
    <citation type="submission" date="2025-08" db="UniProtKB">
        <authorList>
            <consortium name="Ensembl"/>
        </authorList>
    </citation>
    <scope>IDENTIFICATION</scope>
</reference>
<dbReference type="Ensembl" id="ENSSFOT00015013891.2">
    <property type="protein sequence ID" value="ENSSFOP00015013721.2"/>
    <property type="gene ID" value="ENSSFOG00015008839.2"/>
</dbReference>
<feature type="region of interest" description="Disordered" evidence="2">
    <location>
        <begin position="420"/>
        <end position="439"/>
    </location>
</feature>
<reference evidence="6 7" key="1">
    <citation type="submission" date="2019-04" db="EMBL/GenBank/DDBJ databases">
        <authorList>
            <consortium name="Wellcome Sanger Institute Data Sharing"/>
        </authorList>
    </citation>
    <scope>NUCLEOTIDE SEQUENCE [LARGE SCALE GENOMIC DNA]</scope>
</reference>
<name>A0A8C9RC99_SCLFO</name>
<reference evidence="6" key="3">
    <citation type="submission" date="2025-09" db="UniProtKB">
        <authorList>
            <consortium name="Ensembl"/>
        </authorList>
    </citation>
    <scope>IDENTIFICATION</scope>
</reference>
<feature type="compositionally biased region" description="Low complexity" evidence="2">
    <location>
        <begin position="676"/>
        <end position="687"/>
    </location>
</feature>
<evidence type="ECO:0000256" key="3">
    <source>
        <dbReference type="SAM" id="Phobius"/>
    </source>
</evidence>
<comment type="caution">
    <text evidence="1">Lacks conserved residue(s) required for the propagation of feature annotation.</text>
</comment>
<feature type="region of interest" description="Disordered" evidence="2">
    <location>
        <begin position="767"/>
        <end position="798"/>
    </location>
</feature>
<feature type="compositionally biased region" description="Polar residues" evidence="2">
    <location>
        <begin position="653"/>
        <end position="675"/>
    </location>
</feature>
<keyword evidence="1" id="KW-0245">EGF-like domain</keyword>
<feature type="region of interest" description="Disordered" evidence="2">
    <location>
        <begin position="820"/>
        <end position="840"/>
    </location>
</feature>
<keyword evidence="4" id="KW-0732">Signal</keyword>
<feature type="compositionally biased region" description="Low complexity" evidence="2">
    <location>
        <begin position="822"/>
        <end position="834"/>
    </location>
</feature>
<feature type="region of interest" description="Disordered" evidence="2">
    <location>
        <begin position="587"/>
        <end position="615"/>
    </location>
</feature>
<dbReference type="InterPro" id="IPR000742">
    <property type="entry name" value="EGF"/>
</dbReference>
<feature type="compositionally biased region" description="Polar residues" evidence="2">
    <location>
        <begin position="454"/>
        <end position="463"/>
    </location>
</feature>
<feature type="chain" id="PRO_5034051612" evidence="4">
    <location>
        <begin position="21"/>
        <end position="1362"/>
    </location>
</feature>
<organism evidence="6 7">
    <name type="scientific">Scleropages formosus</name>
    <name type="common">Asian bonytongue</name>
    <name type="synonym">Osteoglossum formosum</name>
    <dbReference type="NCBI Taxonomy" id="113540"/>
    <lineage>
        <taxon>Eukaryota</taxon>
        <taxon>Metazoa</taxon>
        <taxon>Chordata</taxon>
        <taxon>Craniata</taxon>
        <taxon>Vertebrata</taxon>
        <taxon>Euteleostomi</taxon>
        <taxon>Actinopterygii</taxon>
        <taxon>Neopterygii</taxon>
        <taxon>Teleostei</taxon>
        <taxon>Osteoglossocephala</taxon>
        <taxon>Osteoglossomorpha</taxon>
        <taxon>Osteoglossiformes</taxon>
        <taxon>Osteoglossidae</taxon>
        <taxon>Scleropages</taxon>
    </lineage>
</organism>
<feature type="compositionally biased region" description="Polar residues" evidence="2">
    <location>
        <begin position="424"/>
        <end position="439"/>
    </location>
</feature>
<feature type="region of interest" description="Disordered" evidence="2">
    <location>
        <begin position="168"/>
        <end position="236"/>
    </location>
</feature>
<feature type="compositionally biased region" description="Polar residues" evidence="2">
    <location>
        <begin position="345"/>
        <end position="363"/>
    </location>
</feature>
<feature type="compositionally biased region" description="Low complexity" evidence="2">
    <location>
        <begin position="222"/>
        <end position="236"/>
    </location>
</feature>
<evidence type="ECO:0000256" key="2">
    <source>
        <dbReference type="SAM" id="MobiDB-lite"/>
    </source>
</evidence>
<feature type="region of interest" description="Disordered" evidence="2">
    <location>
        <begin position="653"/>
        <end position="687"/>
    </location>
</feature>
<dbReference type="OrthoDB" id="10055523at2759"/>
<accession>A0A8C9RC99</accession>
<dbReference type="Proteomes" id="UP000694397">
    <property type="component" value="Chromosome 20"/>
</dbReference>
<evidence type="ECO:0000313" key="7">
    <source>
        <dbReference type="Proteomes" id="UP000694397"/>
    </source>
</evidence>
<evidence type="ECO:0000256" key="4">
    <source>
        <dbReference type="SAM" id="SignalP"/>
    </source>
</evidence>
<feature type="compositionally biased region" description="Polar residues" evidence="2">
    <location>
        <begin position="628"/>
        <end position="642"/>
    </location>
</feature>
<gene>
    <name evidence="6" type="primary">si:ch211-14k19.8</name>
</gene>
<feature type="compositionally biased region" description="Polar residues" evidence="2">
    <location>
        <begin position="590"/>
        <end position="615"/>
    </location>
</feature>